<dbReference type="InterPro" id="IPR011004">
    <property type="entry name" value="Trimer_LpxA-like_sf"/>
</dbReference>
<evidence type="ECO:0000256" key="1">
    <source>
        <dbReference type="ARBA" id="ARBA00007274"/>
    </source>
</evidence>
<sequence length="825" mass="91965">MKAIIMAGGEGSRLRPLTCDRPKPMVPVMDRPIMQHIVQLLWDHNFRDIGATLMYLPEDIKDYFGDGSDYGVNMQYFIEETPLGTAGSVKNAQEFLDETFLVISGDALTDFDLNYIMSFHQKKKAAVTIALTRVPTPLEYGVIITDEAGSVQQFLEKPSWGEVFSDTVNTGIYVIEPEVLKLVPNNTVFDFSKDLFPLLLSRGIPIYGCVMPGYWCDIGNLAQYQQAHYDILAGETNISCPGSEIAEGIWVGSGTEIHPEAYLEGPSFIGQNVKIGKGAKVSGFSVIGSNSILEENASVKKGIIWNNVYLGKKSSLCGGVIANRVKIKSHTSIYEEGVIGDDTILNSYVTIKPGVKIWPHKTVEKGAVVQESLIWADQAKKHLFGANGVTGTVNVELTPEMAVRLGSAFGSCSKKEGQIVLGADGYPCSQMIKNALAIGLTATGCNVLDFNKVVTPISRYGVRTLGINGGIQVHALEQGEKVCITFLNRQGTNITKSEERKIENAFYREDFRRVAGSQVTDIKNYPDIVSSYFEDLEKSIDGDIIRNAHLKIYLDYDFMNFDENLPGMLENIGCEVIFSEGADLDHRFNQDLRWYQQQVVDLQCDLGAIFQYDGEKMILIDNLGHVIQDDLYMVLVSLLVMKTHQDATIVVPVTASQVIEDMAKKYQGKVIRTKTAKQFYMQQMIEDKIVSTQKGYKQYILQFDAINALVYILEFMAKEKIPLSEIMALSPEFYQHQKAIECPWHAKGTVMRKLIEEQSMEEQDGGGKQGELLDGVKVYHENGWALVLPDSDEPICRIFSEGVSMETAEELTAMYADKINNYKKE</sequence>
<gene>
    <name evidence="7" type="ORF">NVS47_14380</name>
</gene>
<evidence type="ECO:0000259" key="6">
    <source>
        <dbReference type="Pfam" id="PF25087"/>
    </source>
</evidence>
<organism evidence="7 8">
    <name type="scientific">Dehalobacterium formicoaceticum</name>
    <dbReference type="NCBI Taxonomy" id="51515"/>
    <lineage>
        <taxon>Bacteria</taxon>
        <taxon>Bacillati</taxon>
        <taxon>Bacillota</taxon>
        <taxon>Clostridia</taxon>
        <taxon>Eubacteriales</taxon>
        <taxon>Peptococcaceae</taxon>
        <taxon>Dehalobacterium</taxon>
    </lineage>
</organism>
<dbReference type="Gene3D" id="2.160.10.10">
    <property type="entry name" value="Hexapeptide repeat proteins"/>
    <property type="match status" value="1"/>
</dbReference>
<dbReference type="Gene3D" id="3.40.120.10">
    <property type="entry name" value="Alpha-D-Glucose-1,6-Bisphosphate, subunit A, domain 3"/>
    <property type="match status" value="3"/>
</dbReference>
<dbReference type="SUPFAM" id="SSF53448">
    <property type="entry name" value="Nucleotide-diphospho-sugar transferases"/>
    <property type="match status" value="1"/>
</dbReference>
<comment type="similarity">
    <text evidence="2">Belongs to the phosphohexose mutase family.</text>
</comment>
<dbReference type="Pfam" id="PF02880">
    <property type="entry name" value="PGM_PMM_III"/>
    <property type="match status" value="1"/>
</dbReference>
<dbReference type="Gene3D" id="3.30.310.50">
    <property type="entry name" value="Alpha-D-phosphohexomutase, C-terminal domain"/>
    <property type="match status" value="1"/>
</dbReference>
<dbReference type="InterPro" id="IPR029044">
    <property type="entry name" value="Nucleotide-diphossugar_trans"/>
</dbReference>
<proteinExistence type="inferred from homology"/>
<evidence type="ECO:0000256" key="2">
    <source>
        <dbReference type="ARBA" id="ARBA00010231"/>
    </source>
</evidence>
<name>A0ABT1YAK2_9FIRM</name>
<comment type="caution">
    <text evidence="7">The sequence shown here is derived from an EMBL/GenBank/DDBJ whole genome shotgun (WGS) entry which is preliminary data.</text>
</comment>
<dbReference type="InterPro" id="IPR005835">
    <property type="entry name" value="NTP_transferase_dom"/>
</dbReference>
<dbReference type="SUPFAM" id="SSF53738">
    <property type="entry name" value="Phosphoglucomutase, first 3 domains"/>
    <property type="match status" value="2"/>
</dbReference>
<evidence type="ECO:0000259" key="3">
    <source>
        <dbReference type="Pfam" id="PF00483"/>
    </source>
</evidence>
<dbReference type="PANTHER" id="PTHR22572">
    <property type="entry name" value="SUGAR-1-PHOSPHATE GUANYL TRANSFERASE"/>
    <property type="match status" value="1"/>
</dbReference>
<feature type="domain" description="Mannose-1-phosphate guanyltransferase C-terminal" evidence="6">
    <location>
        <begin position="264"/>
        <end position="367"/>
    </location>
</feature>
<evidence type="ECO:0000313" key="8">
    <source>
        <dbReference type="Proteomes" id="UP001524944"/>
    </source>
</evidence>
<dbReference type="EMBL" id="JANPWE010000010">
    <property type="protein sequence ID" value="MCR6546686.1"/>
    <property type="molecule type" value="Genomic_DNA"/>
</dbReference>
<keyword evidence="8" id="KW-1185">Reference proteome</keyword>
<dbReference type="CDD" id="cd04181">
    <property type="entry name" value="NTP_transferase"/>
    <property type="match status" value="1"/>
</dbReference>
<dbReference type="Proteomes" id="UP001524944">
    <property type="component" value="Unassembled WGS sequence"/>
</dbReference>
<reference evidence="7 8" key="1">
    <citation type="submission" date="2022-08" db="EMBL/GenBank/DDBJ databases">
        <title>Proteogenomics of the novel Dehalobacterium formicoaceticum strain EZ94 highlights a key role of methyltransferases during anaerobic dichloromethane degradation.</title>
        <authorList>
            <person name="Wasmund K."/>
        </authorList>
    </citation>
    <scope>NUCLEOTIDE SEQUENCE [LARGE SCALE GENOMIC DNA]</scope>
    <source>
        <strain evidence="7 8">EZ94</strain>
    </source>
</reference>
<dbReference type="InterPro" id="IPR036900">
    <property type="entry name" value="A-D-PHexomutase_C_sf"/>
</dbReference>
<dbReference type="SUPFAM" id="SSF51161">
    <property type="entry name" value="Trimeric LpxA-like enzymes"/>
    <property type="match status" value="1"/>
</dbReference>
<dbReference type="InterPro" id="IPR050486">
    <property type="entry name" value="Mannose-1P_guanyltransferase"/>
</dbReference>
<dbReference type="Gene3D" id="3.90.550.10">
    <property type="entry name" value="Spore Coat Polysaccharide Biosynthesis Protein SpsA, Chain A"/>
    <property type="match status" value="1"/>
</dbReference>
<dbReference type="CDD" id="cd05805">
    <property type="entry name" value="MPG1_transferase"/>
    <property type="match status" value="1"/>
</dbReference>
<protein>
    <submittedName>
        <fullName evidence="7">Mannose-1-phosphate guanyltransferase</fullName>
    </submittedName>
</protein>
<dbReference type="InterPro" id="IPR005846">
    <property type="entry name" value="A-D-PHexomutase_a/b/a-III"/>
</dbReference>
<dbReference type="RefSeq" id="WP_257913967.1">
    <property type="nucleotide sequence ID" value="NZ_JANPWE010000010.1"/>
</dbReference>
<dbReference type="InterPro" id="IPR016055">
    <property type="entry name" value="A-D-PHexomutase_a/b/a-I/II/III"/>
</dbReference>
<evidence type="ECO:0000313" key="7">
    <source>
        <dbReference type="EMBL" id="MCR6546686.1"/>
    </source>
</evidence>
<feature type="domain" description="Alpha-D-phosphohexomutase alpha/beta/alpha" evidence="4">
    <location>
        <begin position="382"/>
        <end position="512"/>
    </location>
</feature>
<comment type="similarity">
    <text evidence="1">Belongs to the transferase hexapeptide repeat family.</text>
</comment>
<feature type="domain" description="Nucleotidyl transferase" evidence="3">
    <location>
        <begin position="2"/>
        <end position="232"/>
    </location>
</feature>
<evidence type="ECO:0000259" key="5">
    <source>
        <dbReference type="Pfam" id="PF02880"/>
    </source>
</evidence>
<evidence type="ECO:0000259" key="4">
    <source>
        <dbReference type="Pfam" id="PF02878"/>
    </source>
</evidence>
<dbReference type="Pfam" id="PF25087">
    <property type="entry name" value="GMPPB_C"/>
    <property type="match status" value="1"/>
</dbReference>
<feature type="domain" description="Alpha-D-phosphohexomutase alpha/beta/alpha" evidence="5">
    <location>
        <begin position="633"/>
        <end position="729"/>
    </location>
</feature>
<dbReference type="Pfam" id="PF02878">
    <property type="entry name" value="PGM_PMM_I"/>
    <property type="match status" value="1"/>
</dbReference>
<accession>A0ABT1YAK2</accession>
<dbReference type="InterPro" id="IPR056729">
    <property type="entry name" value="GMPPB_C"/>
</dbReference>
<dbReference type="Pfam" id="PF00483">
    <property type="entry name" value="NTP_transferase"/>
    <property type="match status" value="1"/>
</dbReference>
<dbReference type="InterPro" id="IPR005844">
    <property type="entry name" value="A-D-PHexomutase_a/b/a-I"/>
</dbReference>
<dbReference type="SUPFAM" id="SSF55957">
    <property type="entry name" value="Phosphoglucomutase, C-terminal domain"/>
    <property type="match status" value="1"/>
</dbReference>